<proteinExistence type="predicted"/>
<feature type="repeat" description="WD" evidence="3">
    <location>
        <begin position="1142"/>
        <end position="1169"/>
    </location>
</feature>
<feature type="region of interest" description="Disordered" evidence="5">
    <location>
        <begin position="1392"/>
        <end position="1419"/>
    </location>
</feature>
<evidence type="ECO:0000259" key="6">
    <source>
        <dbReference type="PROSITE" id="PS50837"/>
    </source>
</evidence>
<dbReference type="Gene3D" id="2.130.10.10">
    <property type="entry name" value="YVTN repeat-like/Quinoprotein amine dehydrogenase"/>
    <property type="match status" value="4"/>
</dbReference>
<keyword evidence="4" id="KW-0175">Coiled coil</keyword>
<feature type="repeat" description="WD" evidence="3">
    <location>
        <begin position="1048"/>
        <end position="1089"/>
    </location>
</feature>
<dbReference type="PROSITE" id="PS50294">
    <property type="entry name" value="WD_REPEATS_REGION"/>
    <property type="match status" value="6"/>
</dbReference>
<dbReference type="InterPro" id="IPR019775">
    <property type="entry name" value="WD40_repeat_CS"/>
</dbReference>
<evidence type="ECO:0000256" key="1">
    <source>
        <dbReference type="ARBA" id="ARBA00022574"/>
    </source>
</evidence>
<evidence type="ECO:0000313" key="7">
    <source>
        <dbReference type="EMBL" id="CUA78441.1"/>
    </source>
</evidence>
<feature type="repeat" description="WD" evidence="3">
    <location>
        <begin position="1327"/>
        <end position="1355"/>
    </location>
</feature>
<feature type="repeat" description="WD" evidence="3">
    <location>
        <begin position="960"/>
        <end position="1001"/>
    </location>
</feature>
<dbReference type="PANTHER" id="PTHR19879:SF9">
    <property type="entry name" value="TRANSCRIPTION INITIATION FACTOR TFIID SUBUNIT 5"/>
    <property type="match status" value="1"/>
</dbReference>
<organism evidence="7 8">
    <name type="scientific">Rhizoctonia solani</name>
    <dbReference type="NCBI Taxonomy" id="456999"/>
    <lineage>
        <taxon>Eukaryota</taxon>
        <taxon>Fungi</taxon>
        <taxon>Dikarya</taxon>
        <taxon>Basidiomycota</taxon>
        <taxon>Agaricomycotina</taxon>
        <taxon>Agaricomycetes</taxon>
        <taxon>Cantharellales</taxon>
        <taxon>Ceratobasidiaceae</taxon>
        <taxon>Rhizoctonia</taxon>
    </lineage>
</organism>
<reference evidence="7 8" key="1">
    <citation type="submission" date="2015-07" db="EMBL/GenBank/DDBJ databases">
        <authorList>
            <person name="Noorani M."/>
        </authorList>
    </citation>
    <scope>NUCLEOTIDE SEQUENCE [LARGE SCALE GENOMIC DNA]</scope>
    <source>
        <strain evidence="7">BBA 69670</strain>
    </source>
</reference>
<dbReference type="Gene3D" id="3.40.50.300">
    <property type="entry name" value="P-loop containing nucleotide triphosphate hydrolases"/>
    <property type="match status" value="1"/>
</dbReference>
<feature type="repeat" description="WD" evidence="3">
    <location>
        <begin position="1221"/>
        <end position="1262"/>
    </location>
</feature>
<dbReference type="InterPro" id="IPR015943">
    <property type="entry name" value="WD40/YVTN_repeat-like_dom_sf"/>
</dbReference>
<protein>
    <submittedName>
        <fullName evidence="7">Putative WD repeat-containing protein all2124 [Nostoc sp, PCC 7120]</fullName>
    </submittedName>
</protein>
<dbReference type="Pfam" id="PF00400">
    <property type="entry name" value="WD40"/>
    <property type="match status" value="9"/>
</dbReference>
<feature type="region of interest" description="Disordered" evidence="5">
    <location>
        <begin position="1"/>
        <end position="53"/>
    </location>
</feature>
<keyword evidence="1 3" id="KW-0853">WD repeat</keyword>
<gene>
    <name evidence="7" type="ORF">RSOLAG22IIIB_07079</name>
</gene>
<feature type="domain" description="NACHT" evidence="6">
    <location>
        <begin position="316"/>
        <end position="461"/>
    </location>
</feature>
<dbReference type="InterPro" id="IPR001680">
    <property type="entry name" value="WD40_rpt"/>
</dbReference>
<dbReference type="InterPro" id="IPR007111">
    <property type="entry name" value="NACHT_NTPase"/>
</dbReference>
<evidence type="ECO:0000256" key="3">
    <source>
        <dbReference type="PROSITE-ProRule" id="PRU00221"/>
    </source>
</evidence>
<dbReference type="EMBL" id="CYGV01002022">
    <property type="protein sequence ID" value="CUA78441.1"/>
    <property type="molecule type" value="Genomic_DNA"/>
</dbReference>
<evidence type="ECO:0000256" key="4">
    <source>
        <dbReference type="SAM" id="Coils"/>
    </source>
</evidence>
<dbReference type="SUPFAM" id="SSF52540">
    <property type="entry name" value="P-loop containing nucleoside triphosphate hydrolases"/>
    <property type="match status" value="1"/>
</dbReference>
<name>A0A0K6GJ35_9AGAM</name>
<feature type="repeat" description="WD" evidence="3">
    <location>
        <begin position="917"/>
        <end position="958"/>
    </location>
</feature>
<dbReference type="InterPro" id="IPR020472">
    <property type="entry name" value="WD40_PAC1"/>
</dbReference>
<evidence type="ECO:0000256" key="5">
    <source>
        <dbReference type="SAM" id="MobiDB-lite"/>
    </source>
</evidence>
<dbReference type="InterPro" id="IPR027417">
    <property type="entry name" value="P-loop_NTPase"/>
</dbReference>
<dbReference type="SMART" id="SM00320">
    <property type="entry name" value="WD40"/>
    <property type="match status" value="11"/>
</dbReference>
<dbReference type="PROSITE" id="PS50082">
    <property type="entry name" value="WD_REPEATS_2"/>
    <property type="match status" value="9"/>
</dbReference>
<feature type="compositionally biased region" description="Low complexity" evidence="5">
    <location>
        <begin position="83"/>
        <end position="95"/>
    </location>
</feature>
<sequence length="1496" mass="164684">MPSDWYKRQKDKFKRALARNSSSASLPNPTNAPPTSPAPQVVVNPTDEGLGDTSRVLLEQTNLAEPPTTSLVDRPVGASSIKLLPDPDVGPLPVLESDEPTAAVPSLPPNDTRNTEAKTQGMAWPGLKSLAGVLKSGTGGFGPLESVLEGLERCVDIFEGASKARADYQELGKKLDQLLGDLAQFNSAWMGKAMATSVKNLCSAIEAEIKAIEEKQGKQVPGRYLGAMENSDTILEYYRRINGHVERLMLNANLNMWKTLDEEMTDRRLLQMAPTMSGAYDSWAADRTKRRKCAHETRESELEKLKTWARDPSAEPVYWINGMAGTGKTTIAYTLCDELDKTDELAASFFCTRLLPECRDIRLIIPTIAYQLSRFSYPFRHALSKVVQSDPMAHTRGLERQFQMLIDTPMQAVKHTLPAGTVVIIDALDECEDRDNIEKLLELLVAATSNCPVRFLVSSRPEPEIYRRMMQQVGDKADARLVLHELDPFDVQRDIQTYLHQELRDLALTTEQWDGLLQRCGTLFIYASTACRFIKSGDEMMSFEEAIDMVLGLSTGIGGTEKELDKLYIAILESAFSRPQISDEDKRRMKTLLDTVICAQEPMSTETLAGLLELKNAEHARRLLRPLLSVVNVTEDTGLATALHASFPDFMLSADRSAGFYCAATQHHITLTLLCLKRIRTNPVQFNIYGIESSYLLRSEVFDLREAAERTISSALLYACCHWYHHLELAGYSAKLREPVFDFLSARLLLWLEVVDLKHSLAMALAGPSSIESDKLAFWSRMASYGAVYDIREVEKWCREACMPNELIELAQDAQEFANYSLTIMENIIHIYVSALSFWPNTRPISKYYSPRTAGIPQLIQGPAIAQSELPRLASWYIGDSVQTVCYSPDGTHVIAAVGNDIHIVDARTGQAVLGPLEGHIDLVTSLAVSPNGSNFASGSYDATIRIWDAKNGKLVTGPIRAHRQRVTSVAFSPDSIRIVSTGAFAPLRVWSVHSGEQITSTSSTSESFDCVRTAVFSGDGSFIISGDDNGSIAYWDACTGDLISQQPSQHSARINSIAITSDGSRFVSTSRDGSICVWSMETQQMMLGPIGDGKDCKQAVLSPNNQFIASHSGLGEIYLWEAETGRMVGIIYREYEARKQVKSISFSPDSSQLVSCAGDGTISIWDVRAAICTTDSLERVQHGIHSACFTSDGSQIVTGGRNGSICLWDVQSADLVIGPLTGHTGYICSVAISPDGAYIASASSDKAIRLWDAKDPKGVYKVVESNTKRADSLKFTADSSQLLYGSIVYSIGKSLSSDITLESKNNSRDEWAAEVPTKNIRCNASSPGGLFAASGSADGTVQVWDSRTGQVILGPIWAHTQAVSRILFSPDGTHVVSCSLDNTMRFWPLPGKPKREALSTDSAGEDEKTDKPPNPNLSWKITRSGEIVNDRGQHLVTVPKHLRPYLLLPENDRLLSHRGWFSLDFTDANIGERWTRCYRPAPACDAVVSSVIDPY</sequence>
<dbReference type="SUPFAM" id="SSF50998">
    <property type="entry name" value="Quinoprotein alcohol dehydrogenase-like"/>
    <property type="match status" value="1"/>
</dbReference>
<evidence type="ECO:0000313" key="8">
    <source>
        <dbReference type="Proteomes" id="UP000044841"/>
    </source>
</evidence>
<dbReference type="InterPro" id="IPR056884">
    <property type="entry name" value="NPHP3-like_N"/>
</dbReference>
<dbReference type="PRINTS" id="PR00320">
    <property type="entry name" value="GPROTEINBRPT"/>
</dbReference>
<dbReference type="Proteomes" id="UP000044841">
    <property type="component" value="Unassembled WGS sequence"/>
</dbReference>
<accession>A0A0K6GJ35</accession>
<dbReference type="CDD" id="cd00200">
    <property type="entry name" value="WD40"/>
    <property type="match status" value="1"/>
</dbReference>
<feature type="repeat" description="WD" evidence="3">
    <location>
        <begin position="1357"/>
        <end position="1388"/>
    </location>
</feature>
<keyword evidence="2" id="KW-0677">Repeat</keyword>
<keyword evidence="8" id="KW-1185">Reference proteome</keyword>
<feature type="region of interest" description="Disordered" evidence="5">
    <location>
        <begin position="82"/>
        <end position="117"/>
    </location>
</feature>
<evidence type="ECO:0000256" key="2">
    <source>
        <dbReference type="ARBA" id="ARBA00022737"/>
    </source>
</evidence>
<feature type="compositionally biased region" description="Low complexity" evidence="5">
    <location>
        <begin position="18"/>
        <end position="29"/>
    </location>
</feature>
<dbReference type="PROSITE" id="PS50837">
    <property type="entry name" value="NACHT"/>
    <property type="match status" value="1"/>
</dbReference>
<feature type="repeat" description="WD" evidence="3">
    <location>
        <begin position="1012"/>
        <end position="1046"/>
    </location>
</feature>
<dbReference type="PANTHER" id="PTHR19879">
    <property type="entry name" value="TRANSCRIPTION INITIATION FACTOR TFIID"/>
    <property type="match status" value="1"/>
</dbReference>
<feature type="repeat" description="WD" evidence="3">
    <location>
        <begin position="1178"/>
        <end position="1219"/>
    </location>
</feature>
<dbReference type="InterPro" id="IPR011047">
    <property type="entry name" value="Quinoprotein_ADH-like_sf"/>
</dbReference>
<dbReference type="Pfam" id="PF24883">
    <property type="entry name" value="NPHP3_N"/>
    <property type="match status" value="1"/>
</dbReference>
<dbReference type="PROSITE" id="PS00678">
    <property type="entry name" value="WD_REPEATS_1"/>
    <property type="match status" value="3"/>
</dbReference>
<feature type="coiled-coil region" evidence="4">
    <location>
        <begin position="161"/>
        <end position="215"/>
    </location>
</feature>